<gene>
    <name evidence="12" type="ORF">H1W37_15700</name>
</gene>
<sequence>MSKMSTDPALVALDGPVMGTRWSALFRAPAGLDSEAVRAALAASVGEVDRQMSTYQPQSDLMRLNRAPAGVWMPVPERLFEVLARGLAIGRASRGAFDIGMGDVVAAWGFGPDAADVQAVKAALGKTRPPAHELLELDAAALTVHKGGPVAIDLSGIAKGYGADRMIKALDGFGIRDALVGLDGEMRARGLRGDGRPWTVAVERPDYETRTALSVLELEDAAVATSGDYRHWVEVGGRRLSHTMDRRRGGPVDGGLASVSVVAETCMDADAWATALMVLGLPAGLEMAREQKLDALFIERDGAGFRLHRTGAIFNAPDRVAVSTVG</sequence>
<reference evidence="12 13" key="1">
    <citation type="submission" date="2020-07" db="EMBL/GenBank/DDBJ databases">
        <authorList>
            <person name="Li M."/>
        </authorList>
    </citation>
    <scope>NUCLEOTIDE SEQUENCE [LARGE SCALE GENOMIC DNA]</scope>
    <source>
        <strain evidence="12 13">DSM 23284</strain>
    </source>
</reference>
<comment type="cofactor">
    <cofactor evidence="11">
        <name>Mg(2+)</name>
        <dbReference type="ChEBI" id="CHEBI:18420"/>
    </cofactor>
    <cofactor evidence="11">
        <name>Mn(2+)</name>
        <dbReference type="ChEBI" id="CHEBI:29035"/>
    </cofactor>
    <text evidence="11">Magnesium. Can also use manganese.</text>
</comment>
<reference evidence="12 13" key="2">
    <citation type="submission" date="2020-08" db="EMBL/GenBank/DDBJ databases">
        <title>Stappia taiwanensis sp. nov., isolated from a coastal thermal spring.</title>
        <authorList>
            <person name="Kampfer P."/>
        </authorList>
    </citation>
    <scope>NUCLEOTIDE SEQUENCE [LARGE SCALE GENOMIC DNA]</scope>
    <source>
        <strain evidence="12 13">DSM 23284</strain>
    </source>
</reference>
<evidence type="ECO:0000256" key="3">
    <source>
        <dbReference type="ARBA" id="ARBA00022630"/>
    </source>
</evidence>
<dbReference type="PANTHER" id="PTHR30040:SF2">
    <property type="entry name" value="FAD:PROTEIN FMN TRANSFERASE"/>
    <property type="match status" value="1"/>
</dbReference>
<dbReference type="Proteomes" id="UP000559404">
    <property type="component" value="Unassembled WGS sequence"/>
</dbReference>
<keyword evidence="7 10" id="KW-0460">Magnesium</keyword>
<evidence type="ECO:0000256" key="9">
    <source>
        <dbReference type="ARBA" id="ARBA00048540"/>
    </source>
</evidence>
<comment type="catalytic activity">
    <reaction evidence="9 10">
        <text>L-threonyl-[protein] + FAD = FMN-L-threonyl-[protein] + AMP + H(+)</text>
        <dbReference type="Rhea" id="RHEA:36847"/>
        <dbReference type="Rhea" id="RHEA-COMP:11060"/>
        <dbReference type="Rhea" id="RHEA-COMP:11061"/>
        <dbReference type="ChEBI" id="CHEBI:15378"/>
        <dbReference type="ChEBI" id="CHEBI:30013"/>
        <dbReference type="ChEBI" id="CHEBI:57692"/>
        <dbReference type="ChEBI" id="CHEBI:74257"/>
        <dbReference type="ChEBI" id="CHEBI:456215"/>
        <dbReference type="EC" id="2.7.1.180"/>
    </reaction>
</comment>
<dbReference type="Pfam" id="PF02424">
    <property type="entry name" value="ApbE"/>
    <property type="match status" value="1"/>
</dbReference>
<dbReference type="SUPFAM" id="SSF143631">
    <property type="entry name" value="ApbE-like"/>
    <property type="match status" value="1"/>
</dbReference>
<organism evidence="12 13">
    <name type="scientific">Stappia taiwanensis</name>
    <dbReference type="NCBI Taxonomy" id="992267"/>
    <lineage>
        <taxon>Bacteria</taxon>
        <taxon>Pseudomonadati</taxon>
        <taxon>Pseudomonadota</taxon>
        <taxon>Alphaproteobacteria</taxon>
        <taxon>Hyphomicrobiales</taxon>
        <taxon>Stappiaceae</taxon>
        <taxon>Stappia</taxon>
    </lineage>
</organism>
<evidence type="ECO:0000256" key="8">
    <source>
        <dbReference type="ARBA" id="ARBA00031306"/>
    </source>
</evidence>
<evidence type="ECO:0000256" key="11">
    <source>
        <dbReference type="PIRSR" id="PIRSR006268-2"/>
    </source>
</evidence>
<dbReference type="InterPro" id="IPR003374">
    <property type="entry name" value="ApbE-like_sf"/>
</dbReference>
<keyword evidence="5 10" id="KW-0479">Metal-binding</keyword>
<dbReference type="PIRSF" id="PIRSF006268">
    <property type="entry name" value="ApbE"/>
    <property type="match status" value="1"/>
</dbReference>
<dbReference type="GO" id="GO:0046872">
    <property type="term" value="F:metal ion binding"/>
    <property type="evidence" value="ECO:0007669"/>
    <property type="project" value="UniProtKB-UniRule"/>
</dbReference>
<dbReference type="Gene3D" id="3.10.520.10">
    <property type="entry name" value="ApbE-like domains"/>
    <property type="match status" value="1"/>
</dbReference>
<proteinExistence type="inferred from homology"/>
<feature type="binding site" evidence="11">
    <location>
        <position position="274"/>
    </location>
    <ligand>
        <name>Mg(2+)</name>
        <dbReference type="ChEBI" id="CHEBI:18420"/>
    </ligand>
</feature>
<evidence type="ECO:0000313" key="12">
    <source>
        <dbReference type="EMBL" id="MBA4613106.1"/>
    </source>
</evidence>
<dbReference type="EMBL" id="JACEON010000015">
    <property type="protein sequence ID" value="MBA4613106.1"/>
    <property type="molecule type" value="Genomic_DNA"/>
</dbReference>
<evidence type="ECO:0000256" key="5">
    <source>
        <dbReference type="ARBA" id="ARBA00022723"/>
    </source>
</evidence>
<keyword evidence="13" id="KW-1185">Reference proteome</keyword>
<keyword evidence="4 10" id="KW-0808">Transferase</keyword>
<feature type="binding site" evidence="11">
    <location>
        <position position="270"/>
    </location>
    <ligand>
        <name>Mg(2+)</name>
        <dbReference type="ChEBI" id="CHEBI:18420"/>
    </ligand>
</feature>
<name>A0A838XXB0_9HYPH</name>
<accession>A0A838XXB0</accession>
<keyword evidence="3 10" id="KW-0285">Flavoprotein</keyword>
<comment type="caution">
    <text evidence="12">The sequence shown here is derived from an EMBL/GenBank/DDBJ whole genome shotgun (WGS) entry which is preliminary data.</text>
</comment>
<evidence type="ECO:0000313" key="13">
    <source>
        <dbReference type="Proteomes" id="UP000559404"/>
    </source>
</evidence>
<dbReference type="AlphaFoldDB" id="A0A838XXB0"/>
<comment type="similarity">
    <text evidence="10">Belongs to the ApbE family.</text>
</comment>
<dbReference type="RefSeq" id="WP_181761296.1">
    <property type="nucleotide sequence ID" value="NZ_BMCR01000007.1"/>
</dbReference>
<evidence type="ECO:0000256" key="7">
    <source>
        <dbReference type="ARBA" id="ARBA00022842"/>
    </source>
</evidence>
<evidence type="ECO:0000256" key="4">
    <source>
        <dbReference type="ARBA" id="ARBA00022679"/>
    </source>
</evidence>
<feature type="binding site" evidence="11">
    <location>
        <position position="156"/>
    </location>
    <ligand>
        <name>Mg(2+)</name>
        <dbReference type="ChEBI" id="CHEBI:18420"/>
    </ligand>
</feature>
<dbReference type="EC" id="2.7.1.180" evidence="1 10"/>
<keyword evidence="6 10" id="KW-0274">FAD</keyword>
<evidence type="ECO:0000256" key="6">
    <source>
        <dbReference type="ARBA" id="ARBA00022827"/>
    </source>
</evidence>
<evidence type="ECO:0000256" key="10">
    <source>
        <dbReference type="PIRNR" id="PIRNR006268"/>
    </source>
</evidence>
<dbReference type="PANTHER" id="PTHR30040">
    <property type="entry name" value="THIAMINE BIOSYNTHESIS LIPOPROTEIN APBE"/>
    <property type="match status" value="1"/>
</dbReference>
<evidence type="ECO:0000256" key="2">
    <source>
        <dbReference type="ARBA" id="ARBA00016337"/>
    </source>
</evidence>
<dbReference type="GO" id="GO:0016740">
    <property type="term" value="F:transferase activity"/>
    <property type="evidence" value="ECO:0007669"/>
    <property type="project" value="UniProtKB-UniRule"/>
</dbReference>
<protein>
    <recommendedName>
        <fullName evidence="2 10">FAD:protein FMN transferase</fullName>
        <ecNumber evidence="1 10">2.7.1.180</ecNumber>
    </recommendedName>
    <alternativeName>
        <fullName evidence="8 10">Flavin transferase</fullName>
    </alternativeName>
</protein>
<evidence type="ECO:0000256" key="1">
    <source>
        <dbReference type="ARBA" id="ARBA00011955"/>
    </source>
</evidence>
<dbReference type="InterPro" id="IPR024932">
    <property type="entry name" value="ApbE"/>
</dbReference>